<dbReference type="Gene3D" id="1.10.443.10">
    <property type="entry name" value="Intergrase catalytic core"/>
    <property type="match status" value="1"/>
</dbReference>
<feature type="region of interest" description="Disordered" evidence="3">
    <location>
        <begin position="1"/>
        <end position="31"/>
    </location>
</feature>
<evidence type="ECO:0000256" key="3">
    <source>
        <dbReference type="SAM" id="MobiDB-lite"/>
    </source>
</evidence>
<dbReference type="Proteomes" id="UP000054350">
    <property type="component" value="Unassembled WGS sequence"/>
</dbReference>
<feature type="compositionally biased region" description="Low complexity" evidence="3">
    <location>
        <begin position="1"/>
        <end position="17"/>
    </location>
</feature>
<organism evidence="4 5">
    <name type="scientific">Allomyces macrogynus (strain ATCC 38327)</name>
    <name type="common">Allomyces javanicus var. macrogynus</name>
    <dbReference type="NCBI Taxonomy" id="578462"/>
    <lineage>
        <taxon>Eukaryota</taxon>
        <taxon>Fungi</taxon>
        <taxon>Fungi incertae sedis</taxon>
        <taxon>Blastocladiomycota</taxon>
        <taxon>Blastocladiomycetes</taxon>
        <taxon>Blastocladiales</taxon>
        <taxon>Blastocladiaceae</taxon>
        <taxon>Allomyces</taxon>
    </lineage>
</organism>
<evidence type="ECO:0000256" key="2">
    <source>
        <dbReference type="ARBA" id="ARBA00023172"/>
    </source>
</evidence>
<dbReference type="InterPro" id="IPR052925">
    <property type="entry name" value="Phage_Integrase-like_Recomb"/>
</dbReference>
<keyword evidence="2" id="KW-0233">DNA recombination</keyword>
<dbReference type="GO" id="GO:0006310">
    <property type="term" value="P:DNA recombination"/>
    <property type="evidence" value="ECO:0007669"/>
    <property type="project" value="UniProtKB-KW"/>
</dbReference>
<dbReference type="SUPFAM" id="SSF56349">
    <property type="entry name" value="DNA breaking-rejoining enzymes"/>
    <property type="match status" value="1"/>
</dbReference>
<name>A0A0L0RUK9_ALLM3</name>
<dbReference type="Gene3D" id="1.10.150.130">
    <property type="match status" value="1"/>
</dbReference>
<dbReference type="OMA" id="PYHKADR"/>
<protein>
    <recommendedName>
        <fullName evidence="6">Tyr recombinase domain-containing protein</fullName>
    </recommendedName>
</protein>
<evidence type="ECO:0000256" key="1">
    <source>
        <dbReference type="ARBA" id="ARBA00023125"/>
    </source>
</evidence>
<dbReference type="InterPro" id="IPR010998">
    <property type="entry name" value="Integrase_recombinase_N"/>
</dbReference>
<keyword evidence="5" id="KW-1185">Reference proteome</keyword>
<dbReference type="VEuPathDB" id="FungiDB:AMAG_17613"/>
<dbReference type="InterPro" id="IPR013762">
    <property type="entry name" value="Integrase-like_cat_sf"/>
</dbReference>
<evidence type="ECO:0008006" key="6">
    <source>
        <dbReference type="Google" id="ProtNLM"/>
    </source>
</evidence>
<dbReference type="PANTHER" id="PTHR34605:SF3">
    <property type="entry name" value="P CELL-TYPE AGGLUTINATION PROTEIN MAP4-LIKE-RELATED"/>
    <property type="match status" value="1"/>
</dbReference>
<dbReference type="InterPro" id="IPR011010">
    <property type="entry name" value="DNA_brk_join_enz"/>
</dbReference>
<evidence type="ECO:0000313" key="5">
    <source>
        <dbReference type="Proteomes" id="UP000054350"/>
    </source>
</evidence>
<dbReference type="EMBL" id="GG745328">
    <property type="protein sequence ID" value="KNE54057.1"/>
    <property type="molecule type" value="Genomic_DNA"/>
</dbReference>
<evidence type="ECO:0000313" key="4">
    <source>
        <dbReference type="EMBL" id="KNE54057.1"/>
    </source>
</evidence>
<dbReference type="SUPFAM" id="SSF47823">
    <property type="entry name" value="lambda integrase-like, N-terminal domain"/>
    <property type="match status" value="1"/>
</dbReference>
<proteinExistence type="predicted"/>
<dbReference type="OrthoDB" id="5598396at2759"/>
<gene>
    <name evidence="4" type="ORF">AMAG_17613</name>
</gene>
<keyword evidence="1" id="KW-0238">DNA-binding</keyword>
<dbReference type="PANTHER" id="PTHR34605">
    <property type="entry name" value="PHAGE_INTEGRASE DOMAIN-CONTAINING PROTEIN"/>
    <property type="match status" value="1"/>
</dbReference>
<dbReference type="GO" id="GO:0015074">
    <property type="term" value="P:DNA integration"/>
    <property type="evidence" value="ECO:0007669"/>
    <property type="project" value="InterPro"/>
</dbReference>
<reference evidence="4 5" key="1">
    <citation type="submission" date="2009-11" db="EMBL/GenBank/DDBJ databases">
        <title>Annotation of Allomyces macrogynus ATCC 38327.</title>
        <authorList>
            <consortium name="The Broad Institute Genome Sequencing Platform"/>
            <person name="Russ C."/>
            <person name="Cuomo C."/>
            <person name="Burger G."/>
            <person name="Gray M.W."/>
            <person name="Holland P.W.H."/>
            <person name="King N."/>
            <person name="Lang F.B.F."/>
            <person name="Roger A.J."/>
            <person name="Ruiz-Trillo I."/>
            <person name="Young S.K."/>
            <person name="Zeng Q."/>
            <person name="Gargeya S."/>
            <person name="Fitzgerald M."/>
            <person name="Haas B."/>
            <person name="Abouelleil A."/>
            <person name="Alvarado L."/>
            <person name="Arachchi H.M."/>
            <person name="Berlin A."/>
            <person name="Chapman S.B."/>
            <person name="Gearin G."/>
            <person name="Goldberg J."/>
            <person name="Griggs A."/>
            <person name="Gujja S."/>
            <person name="Hansen M."/>
            <person name="Heiman D."/>
            <person name="Howarth C."/>
            <person name="Larimer J."/>
            <person name="Lui A."/>
            <person name="MacDonald P.J.P."/>
            <person name="McCowen C."/>
            <person name="Montmayeur A."/>
            <person name="Murphy C."/>
            <person name="Neiman D."/>
            <person name="Pearson M."/>
            <person name="Priest M."/>
            <person name="Roberts A."/>
            <person name="Saif S."/>
            <person name="Shea T."/>
            <person name="Sisk P."/>
            <person name="Stolte C."/>
            <person name="Sykes S."/>
            <person name="Wortman J."/>
            <person name="Nusbaum C."/>
            <person name="Birren B."/>
        </authorList>
    </citation>
    <scope>NUCLEOTIDE SEQUENCE [LARGE SCALE GENOMIC DNA]</scope>
    <source>
        <strain evidence="4 5">ATCC 38327</strain>
    </source>
</reference>
<reference evidence="5" key="2">
    <citation type="submission" date="2009-11" db="EMBL/GenBank/DDBJ databases">
        <title>The Genome Sequence of Allomyces macrogynus strain ATCC 38327.</title>
        <authorList>
            <consortium name="The Broad Institute Genome Sequencing Platform"/>
            <person name="Russ C."/>
            <person name="Cuomo C."/>
            <person name="Shea T."/>
            <person name="Young S.K."/>
            <person name="Zeng Q."/>
            <person name="Koehrsen M."/>
            <person name="Haas B."/>
            <person name="Borodovsky M."/>
            <person name="Guigo R."/>
            <person name="Alvarado L."/>
            <person name="Berlin A."/>
            <person name="Borenstein D."/>
            <person name="Chen Z."/>
            <person name="Engels R."/>
            <person name="Freedman E."/>
            <person name="Gellesch M."/>
            <person name="Goldberg J."/>
            <person name="Griggs A."/>
            <person name="Gujja S."/>
            <person name="Heiman D."/>
            <person name="Hepburn T."/>
            <person name="Howarth C."/>
            <person name="Jen D."/>
            <person name="Larson L."/>
            <person name="Lewis B."/>
            <person name="Mehta T."/>
            <person name="Park D."/>
            <person name="Pearson M."/>
            <person name="Roberts A."/>
            <person name="Saif S."/>
            <person name="Shenoy N."/>
            <person name="Sisk P."/>
            <person name="Stolte C."/>
            <person name="Sykes S."/>
            <person name="Walk T."/>
            <person name="White J."/>
            <person name="Yandava C."/>
            <person name="Burger G."/>
            <person name="Gray M.W."/>
            <person name="Holland P.W.H."/>
            <person name="King N."/>
            <person name="Lang F.B.F."/>
            <person name="Roger A.J."/>
            <person name="Ruiz-Trillo I."/>
            <person name="Lander E."/>
            <person name="Nusbaum C."/>
        </authorList>
    </citation>
    <scope>NUCLEOTIDE SEQUENCE [LARGE SCALE GENOMIC DNA]</scope>
    <source>
        <strain evidence="5">ATCC 38327</strain>
    </source>
</reference>
<dbReference type="GO" id="GO:0003677">
    <property type="term" value="F:DNA binding"/>
    <property type="evidence" value="ECO:0007669"/>
    <property type="project" value="UniProtKB-KW"/>
</dbReference>
<dbReference type="STRING" id="578462.A0A0L0RUK9"/>
<dbReference type="eggNOG" id="ENOG502SNFT">
    <property type="taxonomic scope" value="Eukaryota"/>
</dbReference>
<accession>A0A0L0RUK9</accession>
<dbReference type="AlphaFoldDB" id="A0A0L0RUK9"/>
<sequence>MPRSTSRATSHTARRAANPSTPGRIASPQRTRCAPTEAHVHLHWRVAAPVRSTQLSTASLILNAHDLMSVAYEPSSLQAHDYAARLWHDFTNFHQLPALPTVHSLVLFISYLNATLDVAPLMVSNYLSNLSTWFLSRGFPDLQPLCDAPAVKLAMRGLAKCKPHALHQVPPITLDEVSSILADQDPSYDLCMFHAMVAIAFFGVHRLRELLVERPITQSGLSKTIQVDSVHIAHDSVRYHLPYHKADALYLGNDIRLPTWDAADDPSLAVALYLAARMTLSLSGPLFQHRDSRCLAWHWFHSCLRAATGWPTLTGHSLCAGAATFLSQQDIAPDVIQRLGRWRSDAFRQYLRDDPSTAWLHTRAPSLSTPTA</sequence>